<dbReference type="Proteomes" id="UP000078340">
    <property type="component" value="Unassembled WGS sequence"/>
</dbReference>
<gene>
    <name evidence="4" type="ORF">VFPFJ_07830</name>
</gene>
<comment type="similarity">
    <text evidence="1">Belongs to the UreD family.</text>
</comment>
<name>A0A179H7A4_PURLI</name>
<dbReference type="EMBL" id="LSBI01000007">
    <property type="protein sequence ID" value="OAQ85441.1"/>
    <property type="molecule type" value="Genomic_DNA"/>
</dbReference>
<sequence length="704" mass="75963">MVQVWSHPFPKTSASPGDGKIVAKLLPGGGNGLEAIAYQYPLKLISPTSPSGGQKSVVVFLLSYGGGLVGGDSVNLGIEIRAGASLSLVTQGHTKIFKSPSPEVVTSQTMTVKMEQDSALCLLPDPVQPFEDSVYTQTQIFKLASRCSLCLLDWVTAGRTARGENWSFVNWRGRNEVWLTGADRSRDRLLVRDSVILSREGSTTVGLPLRDTMHKMSVFGTLILRGTMLEPVGKFFLSEFDALPRLGSRDFRTKEAREEETKNMSNFELWRSERIEREKTQGVLWSAAHVRGCVIVKFGAPDVEAGKEWLGTSGRAGGWFGGGGAGGGPGGGFHGAGGRSGKSEGKGFAEADGSRMREARINADKLHVMAPEEELDSEDEAMMATLSGRAPSAMPMGIYRREHKETGIVVATTAELEAAENATGEEESLWVDGDGSLPLAQQPEEDGIWDPKLEGKVAIKKEPDTEDAMDIDPALTSPKQEKKPVQIAKPKKEIPQDPEDKIIQADMNLLASELGAVTVTGEDGETKSEGPSNKDGRMYLFQFPPLIPPLKQVAAPRPKVKQEDNFSLADAPAAPVDLTQDDSRHATADADEEDDDDEDEDETGGFRSQLLSQGGMIGKLNVRKSGKVELDWGGTTLELSPAAGMNFLTTAVIMEENDEKPQHGVIGGDSIGMGKIMGRFVLSPVWNDEEEWNVAAEELAVPES</sequence>
<feature type="compositionally biased region" description="Basic and acidic residues" evidence="3">
    <location>
        <begin position="479"/>
        <end position="499"/>
    </location>
</feature>
<dbReference type="GO" id="GO:0006383">
    <property type="term" value="P:transcription by RNA polymerase III"/>
    <property type="evidence" value="ECO:0007669"/>
    <property type="project" value="InterPro"/>
</dbReference>
<dbReference type="GO" id="GO:0005666">
    <property type="term" value="C:RNA polymerase III complex"/>
    <property type="evidence" value="ECO:0007669"/>
    <property type="project" value="InterPro"/>
</dbReference>
<dbReference type="GO" id="GO:0003677">
    <property type="term" value="F:DNA binding"/>
    <property type="evidence" value="ECO:0007669"/>
    <property type="project" value="InterPro"/>
</dbReference>
<dbReference type="HAMAP" id="MF_01384">
    <property type="entry name" value="UreD"/>
    <property type="match status" value="1"/>
</dbReference>
<feature type="region of interest" description="Disordered" evidence="3">
    <location>
        <begin position="516"/>
        <end position="540"/>
    </location>
</feature>
<dbReference type="Pfam" id="PF05132">
    <property type="entry name" value="RNA_pol_Rpc4"/>
    <property type="match status" value="1"/>
</dbReference>
<evidence type="ECO:0000256" key="2">
    <source>
        <dbReference type="ARBA" id="ARBA00023186"/>
    </source>
</evidence>
<dbReference type="PANTHER" id="PTHR33643:SF1">
    <property type="entry name" value="UREASE ACCESSORY PROTEIN D"/>
    <property type="match status" value="1"/>
</dbReference>
<dbReference type="InterPro" id="IPR002669">
    <property type="entry name" value="UreD"/>
</dbReference>
<evidence type="ECO:0000256" key="1">
    <source>
        <dbReference type="ARBA" id="ARBA00007177"/>
    </source>
</evidence>
<dbReference type="PANTHER" id="PTHR33643">
    <property type="entry name" value="UREASE ACCESSORY PROTEIN D"/>
    <property type="match status" value="1"/>
</dbReference>
<comment type="caution">
    <text evidence="4">The sequence shown here is derived from an EMBL/GenBank/DDBJ whole genome shotgun (WGS) entry which is preliminary data.</text>
</comment>
<organism evidence="4 5">
    <name type="scientific">Purpureocillium lilacinum</name>
    <name type="common">Paecilomyces lilacinus</name>
    <dbReference type="NCBI Taxonomy" id="33203"/>
    <lineage>
        <taxon>Eukaryota</taxon>
        <taxon>Fungi</taxon>
        <taxon>Dikarya</taxon>
        <taxon>Ascomycota</taxon>
        <taxon>Pezizomycotina</taxon>
        <taxon>Sordariomycetes</taxon>
        <taxon>Hypocreomycetidae</taxon>
        <taxon>Hypocreales</taxon>
        <taxon>Ophiocordycipitaceae</taxon>
        <taxon>Purpureocillium</taxon>
    </lineage>
</organism>
<feature type="compositionally biased region" description="Basic and acidic residues" evidence="3">
    <location>
        <begin position="524"/>
        <end position="537"/>
    </location>
</feature>
<dbReference type="InterPro" id="IPR007811">
    <property type="entry name" value="RPC4"/>
</dbReference>
<accession>A0A179H7A4</accession>
<protein>
    <submittedName>
        <fullName evidence="4">Urease accessory protein UreD</fullName>
    </submittedName>
</protein>
<reference evidence="4 5" key="1">
    <citation type="submission" date="2016-02" db="EMBL/GenBank/DDBJ databases">
        <title>Biosynthesis of antibiotic leucinostatins and their inhibition on Phytophthora in bio-control Purpureocillium lilacinum.</title>
        <authorList>
            <person name="Wang G."/>
            <person name="Liu Z."/>
            <person name="Lin R."/>
            <person name="Li E."/>
            <person name="Mao Z."/>
            <person name="Ling J."/>
            <person name="Yin W."/>
            <person name="Xie B."/>
        </authorList>
    </citation>
    <scope>NUCLEOTIDE SEQUENCE [LARGE SCALE GENOMIC DNA]</scope>
    <source>
        <strain evidence="4">PLFJ-1</strain>
    </source>
</reference>
<dbReference type="GO" id="GO:0016151">
    <property type="term" value="F:nickel cation binding"/>
    <property type="evidence" value="ECO:0007669"/>
    <property type="project" value="InterPro"/>
</dbReference>
<evidence type="ECO:0000313" key="5">
    <source>
        <dbReference type="Proteomes" id="UP000078340"/>
    </source>
</evidence>
<evidence type="ECO:0000313" key="4">
    <source>
        <dbReference type="EMBL" id="OAQ85441.1"/>
    </source>
</evidence>
<feature type="region of interest" description="Disordered" evidence="3">
    <location>
        <begin position="570"/>
        <end position="607"/>
    </location>
</feature>
<feature type="compositionally biased region" description="Acidic residues" evidence="3">
    <location>
        <begin position="589"/>
        <end position="603"/>
    </location>
</feature>
<dbReference type="AlphaFoldDB" id="A0A179H7A4"/>
<dbReference type="OMA" id="RDTMHKM"/>
<keyword evidence="2" id="KW-0143">Chaperone</keyword>
<evidence type="ECO:0000256" key="3">
    <source>
        <dbReference type="SAM" id="MobiDB-lite"/>
    </source>
</evidence>
<dbReference type="STRING" id="33203.A0A179H7A4"/>
<feature type="region of interest" description="Disordered" evidence="3">
    <location>
        <begin position="461"/>
        <end position="499"/>
    </location>
</feature>
<dbReference type="Pfam" id="PF01774">
    <property type="entry name" value="UreD"/>
    <property type="match status" value="1"/>
</dbReference>
<proteinExistence type="inferred from homology"/>